<feature type="compositionally biased region" description="Gly residues" evidence="1">
    <location>
        <begin position="73"/>
        <end position="83"/>
    </location>
</feature>
<sequence length="106" mass="10934">MQNQGNPQQDGFIDDTLHSARQQLEGHIGDVIDQYAGRVPGGERFTPEAKQAVSSILDGLQRQLESQAASRMGGLGGAFGGGNSAPTSGGNGNNINDPQSGQDGLL</sequence>
<feature type="compositionally biased region" description="Polar residues" evidence="1">
    <location>
        <begin position="84"/>
        <end position="106"/>
    </location>
</feature>
<accession>A0ABQ6G1N8</accession>
<name>A0ABQ6G1N8_9CHLR</name>
<dbReference type="RefSeq" id="WP_338257498.1">
    <property type="nucleotide sequence ID" value="NZ_BSRI01000002.1"/>
</dbReference>
<comment type="caution">
    <text evidence="2">The sequence shown here is derived from an EMBL/GenBank/DDBJ whole genome shotgun (WGS) entry which is preliminary data.</text>
</comment>
<keyword evidence="3" id="KW-1185">Reference proteome</keyword>
<protein>
    <submittedName>
        <fullName evidence="2">Uncharacterized protein</fullName>
    </submittedName>
</protein>
<organism evidence="2 3">
    <name type="scientific">Dictyobacter halimunensis</name>
    <dbReference type="NCBI Taxonomy" id="3026934"/>
    <lineage>
        <taxon>Bacteria</taxon>
        <taxon>Bacillati</taxon>
        <taxon>Chloroflexota</taxon>
        <taxon>Ktedonobacteria</taxon>
        <taxon>Ktedonobacterales</taxon>
        <taxon>Dictyobacteraceae</taxon>
        <taxon>Dictyobacter</taxon>
    </lineage>
</organism>
<gene>
    <name evidence="2" type="ORF">KDH_72480</name>
</gene>
<dbReference type="EMBL" id="BSRI01000002">
    <property type="protein sequence ID" value="GLV60429.1"/>
    <property type="molecule type" value="Genomic_DNA"/>
</dbReference>
<evidence type="ECO:0000313" key="3">
    <source>
        <dbReference type="Proteomes" id="UP001344906"/>
    </source>
</evidence>
<evidence type="ECO:0000256" key="1">
    <source>
        <dbReference type="SAM" id="MobiDB-lite"/>
    </source>
</evidence>
<reference evidence="2 3" key="1">
    <citation type="submission" date="2023-02" db="EMBL/GenBank/DDBJ databases">
        <title>Dictyobacter halimunensis sp. nov., a new member of the class Ktedonobacteria from forest soil in a geothermal area.</title>
        <authorList>
            <person name="Rachmania M.K."/>
            <person name="Ningsih F."/>
            <person name="Sakai Y."/>
            <person name="Yabe S."/>
            <person name="Yokota A."/>
            <person name="Sjamsuridzal W."/>
        </authorList>
    </citation>
    <scope>NUCLEOTIDE SEQUENCE [LARGE SCALE GENOMIC DNA]</scope>
    <source>
        <strain evidence="2 3">S3.2.2.5</strain>
    </source>
</reference>
<feature type="region of interest" description="Disordered" evidence="1">
    <location>
        <begin position="67"/>
        <end position="106"/>
    </location>
</feature>
<dbReference type="Proteomes" id="UP001344906">
    <property type="component" value="Unassembled WGS sequence"/>
</dbReference>
<evidence type="ECO:0000313" key="2">
    <source>
        <dbReference type="EMBL" id="GLV60429.1"/>
    </source>
</evidence>
<proteinExistence type="predicted"/>